<organism evidence="1 2">
    <name type="scientific">Xylanibacter ruminicola</name>
    <name type="common">Prevotella ruminicola</name>
    <dbReference type="NCBI Taxonomy" id="839"/>
    <lineage>
        <taxon>Bacteria</taxon>
        <taxon>Pseudomonadati</taxon>
        <taxon>Bacteroidota</taxon>
        <taxon>Bacteroidia</taxon>
        <taxon>Bacteroidales</taxon>
        <taxon>Prevotellaceae</taxon>
        <taxon>Xylanibacter</taxon>
    </lineage>
</organism>
<dbReference type="AlphaFoldDB" id="A0A1M7D3Y3"/>
<dbReference type="Proteomes" id="UP000184280">
    <property type="component" value="Unassembled WGS sequence"/>
</dbReference>
<proteinExistence type="predicted"/>
<name>A0A1M7D3Y3_XYLRU</name>
<dbReference type="EMBL" id="FRCJ01000001">
    <property type="protein sequence ID" value="SHL74097.1"/>
    <property type="molecule type" value="Genomic_DNA"/>
</dbReference>
<gene>
    <name evidence="1" type="ORF">SAMN04488494_0618</name>
</gene>
<evidence type="ECO:0000313" key="1">
    <source>
        <dbReference type="EMBL" id="SHL74097.1"/>
    </source>
</evidence>
<reference evidence="1 2" key="1">
    <citation type="submission" date="2016-11" db="EMBL/GenBank/DDBJ databases">
        <authorList>
            <person name="Jaros S."/>
            <person name="Januszkiewicz K."/>
            <person name="Wedrychowicz H."/>
        </authorList>
    </citation>
    <scope>NUCLEOTIDE SEQUENCE [LARGE SCALE GENOMIC DNA]</scope>
    <source>
        <strain evidence="1 2">BPI-34</strain>
    </source>
</reference>
<accession>A0A1M7D3Y3</accession>
<dbReference type="RefSeq" id="WP_073042685.1">
    <property type="nucleotide sequence ID" value="NZ_FRCJ01000001.1"/>
</dbReference>
<protein>
    <submittedName>
        <fullName evidence="1">Uncharacterized protein</fullName>
    </submittedName>
</protein>
<evidence type="ECO:0000313" key="2">
    <source>
        <dbReference type="Proteomes" id="UP000184280"/>
    </source>
</evidence>
<dbReference type="OrthoDB" id="1100977at2"/>
<sequence>MSVNNGLITAPVSLADVNKALGTTHTVVNAACVDEHINIWSKYKPVKLSAILTTDQWDYSTNKWKDNANWFQGLDGAVCGLLPYKTSVFADVIANTKGGMNGWIYQRPTGDAAGPYRLQDFAGYNHNATPACEAFAGVEKMANGGTFAAGCAIAVSGSYNVSLADFGTQVYFGVAICNSNGGVVYHGTDSTAGGSSVQFDKCGIGNGSYTAYPFLCTEKITPTLGSFSKSYTFWTAPNLSPYKLVVTSSSDPALTGITASGMWLDKNHTSLRVTVRNTKTTQTGRIVVKRVGRKWSDPQLTDEKSSGTLTFTGNGNTTHTFTGMSNSYNYQAFVVLSGGQVVPVGMMEDFQPQL</sequence>